<dbReference type="InterPro" id="IPR039528">
    <property type="entry name" value="DPM1-like"/>
</dbReference>
<evidence type="ECO:0000256" key="3">
    <source>
        <dbReference type="ARBA" id="ARBA00022679"/>
    </source>
</evidence>
<dbReference type="SUPFAM" id="SSF53448">
    <property type="entry name" value="Nucleotide-diphospho-sugar transferases"/>
    <property type="match status" value="1"/>
</dbReference>
<dbReference type="InterPro" id="IPR029044">
    <property type="entry name" value="Nucleotide-diphossugar_trans"/>
</dbReference>
<dbReference type="PANTHER" id="PTHR43398:SF1">
    <property type="entry name" value="DOLICHOL-PHOSPHATE MANNOSYLTRANSFERASE SUBUNIT 1"/>
    <property type="match status" value="1"/>
</dbReference>
<dbReference type="GO" id="GO:0047267">
    <property type="term" value="F:undecaprenyl-phosphate mannosyltransferase activity"/>
    <property type="evidence" value="ECO:0007669"/>
    <property type="project" value="UniProtKB-EC"/>
</dbReference>
<dbReference type="CDD" id="cd06442">
    <property type="entry name" value="DPM1_like"/>
    <property type="match status" value="1"/>
</dbReference>
<feature type="domain" description="Glycosyltransferase 2-like" evidence="5">
    <location>
        <begin position="28"/>
        <end position="191"/>
    </location>
</feature>
<gene>
    <name evidence="6" type="ORF">Pan189_23800</name>
</gene>
<feature type="region of interest" description="Disordered" evidence="4">
    <location>
        <begin position="258"/>
        <end position="282"/>
    </location>
</feature>
<protein>
    <submittedName>
        <fullName evidence="6">Undecaprenyl-phosphate mannosyltransferase</fullName>
        <ecNumber evidence="6">2.4.1.54</ecNumber>
    </submittedName>
</protein>
<dbReference type="InterPro" id="IPR001173">
    <property type="entry name" value="Glyco_trans_2-like"/>
</dbReference>
<organism evidence="6 7">
    <name type="scientific">Stratiformator vulcanicus</name>
    <dbReference type="NCBI Taxonomy" id="2527980"/>
    <lineage>
        <taxon>Bacteria</taxon>
        <taxon>Pseudomonadati</taxon>
        <taxon>Planctomycetota</taxon>
        <taxon>Planctomycetia</taxon>
        <taxon>Planctomycetales</taxon>
        <taxon>Planctomycetaceae</taxon>
        <taxon>Stratiformator</taxon>
    </lineage>
</organism>
<dbReference type="Pfam" id="PF00535">
    <property type="entry name" value="Glycos_transf_2"/>
    <property type="match status" value="1"/>
</dbReference>
<dbReference type="KEGG" id="svp:Pan189_23800"/>
<evidence type="ECO:0000313" key="7">
    <source>
        <dbReference type="Proteomes" id="UP000317318"/>
    </source>
</evidence>
<dbReference type="Gene3D" id="3.90.550.10">
    <property type="entry name" value="Spore Coat Polysaccharide Biosynthesis Protein SpsA, Chain A"/>
    <property type="match status" value="1"/>
</dbReference>
<evidence type="ECO:0000256" key="4">
    <source>
        <dbReference type="SAM" id="MobiDB-lite"/>
    </source>
</evidence>
<keyword evidence="7" id="KW-1185">Reference proteome</keyword>
<dbReference type="GO" id="GO:0004582">
    <property type="term" value="F:dolichyl-phosphate beta-D-mannosyltransferase activity"/>
    <property type="evidence" value="ECO:0007669"/>
    <property type="project" value="InterPro"/>
</dbReference>
<evidence type="ECO:0000256" key="1">
    <source>
        <dbReference type="ARBA" id="ARBA00006739"/>
    </source>
</evidence>
<dbReference type="Proteomes" id="UP000317318">
    <property type="component" value="Chromosome"/>
</dbReference>
<dbReference type="GO" id="GO:0009247">
    <property type="term" value="P:glycolipid biosynthetic process"/>
    <property type="evidence" value="ECO:0007669"/>
    <property type="project" value="TreeGrafter"/>
</dbReference>
<comment type="similarity">
    <text evidence="1">Belongs to the glycosyltransferase 2 family.</text>
</comment>
<dbReference type="AlphaFoldDB" id="A0A517R291"/>
<sequence>MKVGRLDESQRTESDAAATTPNSRRLLVTVCTYNERENLAKLIEGVSKAAPDADILVLDDLSPDGTGELADELKNSYPRLNVIHRGGTRGLGRAMVEGFQFGIKQGYDLLVNLDADLSHDPAAIPSLVAAIDEADVVIGSRYVPGGEIRGWGPRRHFMSRGINFYSRVALGLSSRDISGSFRCYRVSTLAKIDFDQIISHGYAFMEEIIFRCRQTGARIVERPIIFLDREEGESKINLAECCRAVVNIATLCLERRKTQRKSTAKDSPAEVPSDPSVTTVKS</sequence>
<dbReference type="EC" id="2.4.1.54" evidence="6"/>
<keyword evidence="2 6" id="KW-0328">Glycosyltransferase</keyword>
<name>A0A517R291_9PLAN</name>
<evidence type="ECO:0000256" key="2">
    <source>
        <dbReference type="ARBA" id="ARBA00022676"/>
    </source>
</evidence>
<feature type="region of interest" description="Disordered" evidence="4">
    <location>
        <begin position="1"/>
        <end position="20"/>
    </location>
</feature>
<dbReference type="PANTHER" id="PTHR43398">
    <property type="entry name" value="DOLICHOL-PHOSPHATE MANNOSYLTRANSFERASE SUBUNIT 1"/>
    <property type="match status" value="1"/>
</dbReference>
<dbReference type="EMBL" id="CP036268">
    <property type="protein sequence ID" value="QDT37996.1"/>
    <property type="molecule type" value="Genomic_DNA"/>
</dbReference>
<keyword evidence="3 6" id="KW-0808">Transferase</keyword>
<dbReference type="RefSeq" id="WP_145364063.1">
    <property type="nucleotide sequence ID" value="NZ_CP036268.1"/>
</dbReference>
<accession>A0A517R291</accession>
<reference evidence="6 7" key="1">
    <citation type="submission" date="2019-02" db="EMBL/GenBank/DDBJ databases">
        <title>Deep-cultivation of Planctomycetes and their phenomic and genomic characterization uncovers novel biology.</title>
        <authorList>
            <person name="Wiegand S."/>
            <person name="Jogler M."/>
            <person name="Boedeker C."/>
            <person name="Pinto D."/>
            <person name="Vollmers J."/>
            <person name="Rivas-Marin E."/>
            <person name="Kohn T."/>
            <person name="Peeters S.H."/>
            <person name="Heuer A."/>
            <person name="Rast P."/>
            <person name="Oberbeckmann S."/>
            <person name="Bunk B."/>
            <person name="Jeske O."/>
            <person name="Meyerdierks A."/>
            <person name="Storesund J.E."/>
            <person name="Kallscheuer N."/>
            <person name="Luecker S."/>
            <person name="Lage O.M."/>
            <person name="Pohl T."/>
            <person name="Merkel B.J."/>
            <person name="Hornburger P."/>
            <person name="Mueller R.-W."/>
            <person name="Bruemmer F."/>
            <person name="Labrenz M."/>
            <person name="Spormann A.M."/>
            <person name="Op den Camp H."/>
            <person name="Overmann J."/>
            <person name="Amann R."/>
            <person name="Jetten M.S.M."/>
            <person name="Mascher T."/>
            <person name="Medema M.H."/>
            <person name="Devos D.P."/>
            <person name="Kaster A.-K."/>
            <person name="Ovreas L."/>
            <person name="Rohde M."/>
            <person name="Galperin M.Y."/>
            <person name="Jogler C."/>
        </authorList>
    </citation>
    <scope>NUCLEOTIDE SEQUENCE [LARGE SCALE GENOMIC DNA]</scope>
    <source>
        <strain evidence="6 7">Pan189</strain>
    </source>
</reference>
<feature type="compositionally biased region" description="Basic and acidic residues" evidence="4">
    <location>
        <begin position="1"/>
        <end position="14"/>
    </location>
</feature>
<dbReference type="FunFam" id="3.90.550.10:FF:000122">
    <property type="entry name" value="Dolichol-phosphate mannosyltransferase subunit 1"/>
    <property type="match status" value="1"/>
</dbReference>
<evidence type="ECO:0000313" key="6">
    <source>
        <dbReference type="EMBL" id="QDT37996.1"/>
    </source>
</evidence>
<evidence type="ECO:0000259" key="5">
    <source>
        <dbReference type="Pfam" id="PF00535"/>
    </source>
</evidence>
<dbReference type="GO" id="GO:0016020">
    <property type="term" value="C:membrane"/>
    <property type="evidence" value="ECO:0007669"/>
    <property type="project" value="GOC"/>
</dbReference>
<dbReference type="OrthoDB" id="9810303at2"/>
<proteinExistence type="inferred from homology"/>